<dbReference type="GO" id="GO:0019748">
    <property type="term" value="P:secondary metabolic process"/>
    <property type="evidence" value="ECO:0007669"/>
    <property type="project" value="InterPro"/>
</dbReference>
<evidence type="ECO:0000313" key="2">
    <source>
        <dbReference type="Proteomes" id="UP000295601"/>
    </source>
</evidence>
<sequence length="290" mass="31686">MSAVPWLDELPSVIAELADRWRLSFTGQPESGSLGCVLFAEDSVGHAVVLKVPHSPTAGRQELEMLTTWASRYISPQPLAYDGVSGAYLMERVTPGGEWVASNGQRGADDFARALDLLHLTETQRLNSTLLTDRELIAMRSSWGHEHATATGTPGFRSLVIHGQALAETMLHTVRHRQLVHGDLTSENLLCGADGLQVIDPMPAIGEREFDAALWVTHQDSEPILSRVEQLSRSGFDHDRLLRWVTALAALELRAGHRFAARQAAFLGSAAAMEVMPLDEPARSALELLS</sequence>
<gene>
    <name evidence="1" type="ORF">EDF62_1505</name>
</gene>
<dbReference type="AlphaFoldDB" id="A0A4R6RYV2"/>
<dbReference type="InterPro" id="IPR011009">
    <property type="entry name" value="Kinase-like_dom_sf"/>
</dbReference>
<accession>A0A4R6RYV2</accession>
<organism evidence="1 2">
    <name type="scientific">Leucobacter luti</name>
    <dbReference type="NCBI Taxonomy" id="340320"/>
    <lineage>
        <taxon>Bacteria</taxon>
        <taxon>Bacillati</taxon>
        <taxon>Actinomycetota</taxon>
        <taxon>Actinomycetes</taxon>
        <taxon>Micrococcales</taxon>
        <taxon>Microbacteriaceae</taxon>
        <taxon>Leucobacter</taxon>
    </lineage>
</organism>
<dbReference type="Gene3D" id="1.10.510.10">
    <property type="entry name" value="Transferase(Phosphotransferase) domain 1"/>
    <property type="match status" value="1"/>
</dbReference>
<dbReference type="Pfam" id="PF04655">
    <property type="entry name" value="APH_6_hur"/>
    <property type="match status" value="1"/>
</dbReference>
<dbReference type="GO" id="GO:0016301">
    <property type="term" value="F:kinase activity"/>
    <property type="evidence" value="ECO:0007669"/>
    <property type="project" value="UniProtKB-KW"/>
</dbReference>
<dbReference type="SUPFAM" id="SSF56112">
    <property type="entry name" value="Protein kinase-like (PK-like)"/>
    <property type="match status" value="1"/>
</dbReference>
<dbReference type="EMBL" id="SNYA01000004">
    <property type="protein sequence ID" value="TDP92300.1"/>
    <property type="molecule type" value="Genomic_DNA"/>
</dbReference>
<name>A0A4R6RYV2_9MICO</name>
<reference evidence="1 2" key="1">
    <citation type="submission" date="2019-03" db="EMBL/GenBank/DDBJ databases">
        <title>Genomic analyses of the natural microbiome of Caenorhabditis elegans.</title>
        <authorList>
            <person name="Samuel B."/>
        </authorList>
    </citation>
    <scope>NUCLEOTIDE SEQUENCE [LARGE SCALE GENOMIC DNA]</scope>
    <source>
        <strain evidence="1 2">JUb18</strain>
    </source>
</reference>
<dbReference type="InterPro" id="IPR006748">
    <property type="entry name" value="NH2Glyco/OHUrea_AB-resist_kin"/>
</dbReference>
<dbReference type="GO" id="GO:0016773">
    <property type="term" value="F:phosphotransferase activity, alcohol group as acceptor"/>
    <property type="evidence" value="ECO:0007669"/>
    <property type="project" value="InterPro"/>
</dbReference>
<proteinExistence type="predicted"/>
<protein>
    <submittedName>
        <fullName evidence="1">Streptomycin 6-kinase</fullName>
    </submittedName>
</protein>
<comment type="caution">
    <text evidence="1">The sequence shown here is derived from an EMBL/GenBank/DDBJ whole genome shotgun (WGS) entry which is preliminary data.</text>
</comment>
<keyword evidence="1" id="KW-0808">Transferase</keyword>
<dbReference type="RefSeq" id="WP_166644277.1">
    <property type="nucleotide sequence ID" value="NZ_SNYA01000004.1"/>
</dbReference>
<keyword evidence="1" id="KW-0418">Kinase</keyword>
<dbReference type="Proteomes" id="UP000295601">
    <property type="component" value="Unassembled WGS sequence"/>
</dbReference>
<keyword evidence="2" id="KW-1185">Reference proteome</keyword>
<evidence type="ECO:0000313" key="1">
    <source>
        <dbReference type="EMBL" id="TDP92300.1"/>
    </source>
</evidence>